<reference evidence="1 2" key="1">
    <citation type="journal article" date="2015" name="Appl. Environ. Microbiol.">
        <title>The Enterobacterium Trabulsiella odontotermitis Presents Novel Adaptations Related to Its Association with Fungus-Growing Termites.</title>
        <authorList>
            <person name="Sapountzis P."/>
            <person name="Gruntjes T."/>
            <person name="Otani S."/>
            <person name="Estevez J."/>
            <person name="da Costa R.R."/>
            <person name="Plunkett G.3rd."/>
            <person name="Perna N.T."/>
            <person name="Poulsen M."/>
        </authorList>
    </citation>
    <scope>NUCLEOTIDE SEQUENCE [LARGE SCALE GENOMIC DNA]</scope>
    <source>
        <strain evidence="1 2">12</strain>
    </source>
</reference>
<keyword evidence="2" id="KW-1185">Reference proteome</keyword>
<proteinExistence type="predicted"/>
<dbReference type="RefSeq" id="WP_049858312.1">
    <property type="nucleotide sequence ID" value="NZ_JNGI01000184.1"/>
</dbReference>
<sequence>MADWGALVATENGAPFITPQSIPLALISRKTAAISASSGAVTTVTQTFTAGRPIIPFVCCTVSCVVSYKVSGTTCTVSIANATAAGGTAYVYFFTIFAQPLPVWGIAIWDEQGTCILTNETRVLTDIEAVGTNGSNTAGGFNINTTKTGKYGIVPAMSGLVSGVITSGGTRPYSSQYFFRATWNGSSTVLSSALTNGPPPAGTTNVTYHNMRNQVYALNLASYD</sequence>
<evidence type="ECO:0000313" key="1">
    <source>
        <dbReference type="EMBL" id="KNC88312.1"/>
    </source>
</evidence>
<dbReference type="Proteomes" id="UP000037393">
    <property type="component" value="Unassembled WGS sequence"/>
</dbReference>
<gene>
    <name evidence="1" type="ORF">GM31_11375</name>
</gene>
<protein>
    <submittedName>
        <fullName evidence="1">Uncharacterized protein</fullName>
    </submittedName>
</protein>
<evidence type="ECO:0000313" key="2">
    <source>
        <dbReference type="Proteomes" id="UP000037393"/>
    </source>
</evidence>
<dbReference type="EMBL" id="JNGI01000184">
    <property type="protein sequence ID" value="KNC88312.1"/>
    <property type="molecule type" value="Genomic_DNA"/>
</dbReference>
<comment type="caution">
    <text evidence="1">The sequence shown here is derived from an EMBL/GenBank/DDBJ whole genome shotgun (WGS) entry which is preliminary data.</text>
</comment>
<dbReference type="PATRIC" id="fig|379893.4.peg.2315"/>
<accession>A0A0L0GH29</accession>
<dbReference type="OrthoDB" id="6443934at2"/>
<dbReference type="AlphaFoldDB" id="A0A0L0GH29"/>
<name>A0A0L0GH29_9ENTR</name>
<organism evidence="1 2">
    <name type="scientific">Trabulsiella odontotermitis</name>
    <dbReference type="NCBI Taxonomy" id="379893"/>
    <lineage>
        <taxon>Bacteria</taxon>
        <taxon>Pseudomonadati</taxon>
        <taxon>Pseudomonadota</taxon>
        <taxon>Gammaproteobacteria</taxon>
        <taxon>Enterobacterales</taxon>
        <taxon>Enterobacteriaceae</taxon>
        <taxon>Trabulsiella</taxon>
    </lineage>
</organism>